<dbReference type="Gramene" id="FCD_00031791-RA">
    <property type="protein sequence ID" value="FCD_00031791-RA:cds"/>
    <property type="gene ID" value="FCD_00031791"/>
</dbReference>
<dbReference type="EMBL" id="BTGU01000155">
    <property type="protein sequence ID" value="GMN63651.1"/>
    <property type="molecule type" value="Genomic_DNA"/>
</dbReference>
<proteinExistence type="predicted"/>
<feature type="transmembrane region" description="Helical" evidence="1">
    <location>
        <begin position="28"/>
        <end position="45"/>
    </location>
</feature>
<gene>
    <name evidence="2" type="ORF">TIFTF001_032663</name>
    <name evidence="3" type="ORF">TIFTF001_032745</name>
</gene>
<keyword evidence="1" id="KW-0472">Membrane</keyword>
<keyword evidence="1" id="KW-1133">Transmembrane helix</keyword>
<organism evidence="2 4">
    <name type="scientific">Ficus carica</name>
    <name type="common">Common fig</name>
    <dbReference type="NCBI Taxonomy" id="3494"/>
    <lineage>
        <taxon>Eukaryota</taxon>
        <taxon>Viridiplantae</taxon>
        <taxon>Streptophyta</taxon>
        <taxon>Embryophyta</taxon>
        <taxon>Tracheophyta</taxon>
        <taxon>Spermatophyta</taxon>
        <taxon>Magnoliopsida</taxon>
        <taxon>eudicotyledons</taxon>
        <taxon>Gunneridae</taxon>
        <taxon>Pentapetalae</taxon>
        <taxon>rosids</taxon>
        <taxon>fabids</taxon>
        <taxon>Rosales</taxon>
        <taxon>Moraceae</taxon>
        <taxon>Ficeae</taxon>
        <taxon>Ficus</taxon>
    </lineage>
</organism>
<protein>
    <submittedName>
        <fullName evidence="2">Uncharacterized protein</fullName>
    </submittedName>
</protein>
<accession>A0AA88DYX6</accession>
<sequence>MEENFRVIELPDEVTAHAFLVNRTPTCAWLLFMMMIYLIMKIWLLKYKNETYTESLLPYNGVLSPEI</sequence>
<evidence type="ECO:0000256" key="1">
    <source>
        <dbReference type="SAM" id="Phobius"/>
    </source>
</evidence>
<evidence type="ECO:0000313" key="4">
    <source>
        <dbReference type="Proteomes" id="UP001187192"/>
    </source>
</evidence>
<keyword evidence="4" id="KW-1185">Reference proteome</keyword>
<reference evidence="2" key="1">
    <citation type="submission" date="2023-07" db="EMBL/GenBank/DDBJ databases">
        <title>draft genome sequence of fig (Ficus carica).</title>
        <authorList>
            <person name="Takahashi T."/>
            <person name="Nishimura K."/>
        </authorList>
    </citation>
    <scope>NUCLEOTIDE SEQUENCE</scope>
</reference>
<dbReference type="EMBL" id="BTGU01000153">
    <property type="protein sequence ID" value="GMN63580.1"/>
    <property type="molecule type" value="Genomic_DNA"/>
</dbReference>
<dbReference type="AlphaFoldDB" id="A0AA88DYX6"/>
<evidence type="ECO:0000313" key="3">
    <source>
        <dbReference type="EMBL" id="GMN63651.1"/>
    </source>
</evidence>
<name>A0AA88DYX6_FICCA</name>
<evidence type="ECO:0000313" key="2">
    <source>
        <dbReference type="EMBL" id="GMN63580.1"/>
    </source>
</evidence>
<keyword evidence="1" id="KW-0812">Transmembrane</keyword>
<comment type="caution">
    <text evidence="2">The sequence shown here is derived from an EMBL/GenBank/DDBJ whole genome shotgun (WGS) entry which is preliminary data.</text>
</comment>
<dbReference type="Proteomes" id="UP001187192">
    <property type="component" value="Unassembled WGS sequence"/>
</dbReference>